<proteinExistence type="predicted"/>
<comment type="caution">
    <text evidence="2">The sequence shown here is derived from an EMBL/GenBank/DDBJ whole genome shotgun (WGS) entry which is preliminary data.</text>
</comment>
<accession>A0ABR8A404</accession>
<keyword evidence="3" id="KW-1185">Reference proteome</keyword>
<dbReference type="PANTHER" id="PTHR46564">
    <property type="entry name" value="TRANSPOSASE"/>
    <property type="match status" value="1"/>
</dbReference>
<protein>
    <submittedName>
        <fullName evidence="2">Transposase</fullName>
    </submittedName>
</protein>
<dbReference type="InterPro" id="IPR036397">
    <property type="entry name" value="RNaseH_sf"/>
</dbReference>
<organism evidence="2 3">
    <name type="scientific">Pseudanabaena mucicola FACHB-723</name>
    <dbReference type="NCBI Taxonomy" id="2692860"/>
    <lineage>
        <taxon>Bacteria</taxon>
        <taxon>Bacillati</taxon>
        <taxon>Cyanobacteriota</taxon>
        <taxon>Cyanophyceae</taxon>
        <taxon>Pseudanabaenales</taxon>
        <taxon>Pseudanabaenaceae</taxon>
        <taxon>Pseudanabaena</taxon>
    </lineage>
</organism>
<feature type="domain" description="Tc1-like transposase DDE" evidence="1">
    <location>
        <begin position="73"/>
        <end position="159"/>
    </location>
</feature>
<sequence length="190" mass="20956">MTFVGSLNTASFLIFIEKILLPQLWVGAIVAMDNLPVHYAEIAKTLIEFVGAKVKFLPPYSPDLSPIELCWSFQGALNTASFLVFIEQVLLPALWVGAIVVMDNLPVHYAKAARALIESVGAKVKFLPPYSPDLSPIELCWSKLKEILRSAKARTYAALDDALSVAIDLITADNALNCFHHCGIVFQRLR</sequence>
<dbReference type="InterPro" id="IPR038717">
    <property type="entry name" value="Tc1-like_DDE_dom"/>
</dbReference>
<dbReference type="Proteomes" id="UP000642094">
    <property type="component" value="Unassembled WGS sequence"/>
</dbReference>
<dbReference type="EMBL" id="JACJQB010000071">
    <property type="protein sequence ID" value="MBD2190036.1"/>
    <property type="molecule type" value="Genomic_DNA"/>
</dbReference>
<name>A0ABR8A404_9CYAN</name>
<reference evidence="2 3" key="1">
    <citation type="journal article" date="2020" name="ISME J.">
        <title>Comparative genomics reveals insights into cyanobacterial evolution and habitat adaptation.</title>
        <authorList>
            <person name="Chen M.Y."/>
            <person name="Teng W.K."/>
            <person name="Zhao L."/>
            <person name="Hu C.X."/>
            <person name="Zhou Y.K."/>
            <person name="Han B.P."/>
            <person name="Song L.R."/>
            <person name="Shu W.S."/>
        </authorList>
    </citation>
    <scope>NUCLEOTIDE SEQUENCE [LARGE SCALE GENOMIC DNA]</scope>
    <source>
        <strain evidence="2 3">FACHB-723</strain>
    </source>
</reference>
<dbReference type="PANTHER" id="PTHR46564:SF1">
    <property type="entry name" value="TRANSPOSASE"/>
    <property type="match status" value="1"/>
</dbReference>
<feature type="domain" description="Tc1-like transposase DDE" evidence="1">
    <location>
        <begin position="1"/>
        <end position="72"/>
    </location>
</feature>
<evidence type="ECO:0000313" key="3">
    <source>
        <dbReference type="Proteomes" id="UP000642094"/>
    </source>
</evidence>
<evidence type="ECO:0000259" key="1">
    <source>
        <dbReference type="Pfam" id="PF13358"/>
    </source>
</evidence>
<evidence type="ECO:0000313" key="2">
    <source>
        <dbReference type="EMBL" id="MBD2190036.1"/>
    </source>
</evidence>
<dbReference type="RefSeq" id="WP_190404844.1">
    <property type="nucleotide sequence ID" value="NZ_JACJQB010000071.1"/>
</dbReference>
<dbReference type="Pfam" id="PF13358">
    <property type="entry name" value="DDE_3"/>
    <property type="match status" value="2"/>
</dbReference>
<dbReference type="Gene3D" id="3.30.420.10">
    <property type="entry name" value="Ribonuclease H-like superfamily/Ribonuclease H"/>
    <property type="match status" value="2"/>
</dbReference>
<gene>
    <name evidence="2" type="ORF">H6F41_18085</name>
</gene>